<dbReference type="GO" id="GO:0071713">
    <property type="term" value="F:para-aminobenzoyl-glutamate hydrolase activity"/>
    <property type="evidence" value="ECO:0007669"/>
    <property type="project" value="TreeGrafter"/>
</dbReference>
<reference evidence="2" key="1">
    <citation type="submission" date="2019-11" db="EMBL/GenBank/DDBJ databases">
        <authorList>
            <person name="Feng L."/>
        </authorList>
    </citation>
    <scope>NUCLEOTIDE SEQUENCE</scope>
    <source>
        <strain evidence="2">AundefinedLFYP135</strain>
    </source>
</reference>
<sequence>MIGEIAYKAIEDNRAKLVEVEKNIWENPEGPYREFKACQWTADVLKDAGFDVEIGVAGIPTAIKATWGSGHPVIGLLGEYDALPGMSQTHSTHKEPIEGQAYGQGCGHNLLGVAHLGGAIGLKAEMEAKNLPGTVVFYGCPAEEVLTGKPFMARGGAFDCLDMCIAFHPGKANQVLCGSAVGINSVKFHFKGRTAHAGGDPHNGRSALDAVELCNVGAQYLREHVTSDVRIHYIILEGGTAPNIVPDKASTWYMVRALTREAVVDVYERLLKVAKGAAMMTETELEIEYLGGCYPTLNNQVFAKVLYDVMGNTPKEAFTEEEKAFAHEINSATPKQYETQRKAWNLPEGTELHEGLLPNVPFNSYGSYDVGDVQYIVPGIMFNTTCNALGSVNHSWQTTACVGSSIGEKGMIYASKVMAHFCLKVIEDPSILAAAQEEFKQVMGDKKYVCPIPAEVPVP</sequence>
<organism evidence="2">
    <name type="scientific">uncultured Anaerotruncus sp</name>
    <dbReference type="NCBI Taxonomy" id="905011"/>
    <lineage>
        <taxon>Bacteria</taxon>
        <taxon>Bacillati</taxon>
        <taxon>Bacillota</taxon>
        <taxon>Clostridia</taxon>
        <taxon>Eubacteriales</taxon>
        <taxon>Oscillospiraceae</taxon>
        <taxon>Anaerotruncus</taxon>
        <taxon>environmental samples</taxon>
    </lineage>
</organism>
<feature type="domain" description="Peptidase M20 dimerisation" evidence="1">
    <location>
        <begin position="182"/>
        <end position="275"/>
    </location>
</feature>
<evidence type="ECO:0000259" key="1">
    <source>
        <dbReference type="Pfam" id="PF07687"/>
    </source>
</evidence>
<dbReference type="InterPro" id="IPR011650">
    <property type="entry name" value="Peptidase_M20_dimer"/>
</dbReference>
<dbReference type="PANTHER" id="PTHR30575:SF0">
    <property type="entry name" value="XAA-ARG DIPEPTIDASE"/>
    <property type="match status" value="1"/>
</dbReference>
<dbReference type="GO" id="GO:0016805">
    <property type="term" value="F:dipeptidase activity"/>
    <property type="evidence" value="ECO:0007669"/>
    <property type="project" value="TreeGrafter"/>
</dbReference>
<dbReference type="InterPro" id="IPR052030">
    <property type="entry name" value="Peptidase_M20/M20A_hydrolases"/>
</dbReference>
<dbReference type="GO" id="GO:0046657">
    <property type="term" value="P:folic acid catabolic process"/>
    <property type="evidence" value="ECO:0007669"/>
    <property type="project" value="TreeGrafter"/>
</dbReference>
<dbReference type="Gene3D" id="3.30.70.360">
    <property type="match status" value="1"/>
</dbReference>
<gene>
    <name evidence="2" type="primary">abgB_5</name>
    <name evidence="2" type="ORF">AULFYP135_00391</name>
</gene>
<name>A0A6N2RGB1_9FIRM</name>
<dbReference type="EMBL" id="CACRSL010000003">
    <property type="protein sequence ID" value="VYS79289.1"/>
    <property type="molecule type" value="Genomic_DNA"/>
</dbReference>
<dbReference type="PANTHER" id="PTHR30575">
    <property type="entry name" value="PEPTIDASE M20"/>
    <property type="match status" value="1"/>
</dbReference>
<dbReference type="SUPFAM" id="SSF55031">
    <property type="entry name" value="Bacterial exopeptidase dimerisation domain"/>
    <property type="match status" value="1"/>
</dbReference>
<dbReference type="FunFam" id="3.30.70.360:FF:000004">
    <property type="entry name" value="Peptidase M20 domain-containing protein 2"/>
    <property type="match status" value="1"/>
</dbReference>
<dbReference type="InterPro" id="IPR017439">
    <property type="entry name" value="Amidohydrolase"/>
</dbReference>
<accession>A0A6N2RGB1</accession>
<dbReference type="NCBIfam" id="TIGR01891">
    <property type="entry name" value="amidohydrolases"/>
    <property type="match status" value="1"/>
</dbReference>
<keyword evidence="2" id="KW-0378">Hydrolase</keyword>
<dbReference type="SUPFAM" id="SSF53187">
    <property type="entry name" value="Zn-dependent exopeptidases"/>
    <property type="match status" value="1"/>
</dbReference>
<proteinExistence type="predicted"/>
<dbReference type="InterPro" id="IPR036264">
    <property type="entry name" value="Bact_exopeptidase_dim_dom"/>
</dbReference>
<dbReference type="Pfam" id="PF07687">
    <property type="entry name" value="M20_dimer"/>
    <property type="match status" value="1"/>
</dbReference>
<dbReference type="Gene3D" id="3.40.630.10">
    <property type="entry name" value="Zn peptidases"/>
    <property type="match status" value="1"/>
</dbReference>
<dbReference type="GO" id="GO:0005737">
    <property type="term" value="C:cytoplasm"/>
    <property type="evidence" value="ECO:0007669"/>
    <property type="project" value="TreeGrafter"/>
</dbReference>
<dbReference type="AlphaFoldDB" id="A0A6N2RGB1"/>
<dbReference type="PIRSF" id="PIRSF037227">
    <property type="entry name" value="Aminobenzoyl-glu_utiliz_pB"/>
    <property type="match status" value="1"/>
</dbReference>
<dbReference type="EC" id="3.5.1.-" evidence="2"/>
<dbReference type="InterPro" id="IPR017145">
    <property type="entry name" value="Aminobenzoyl-glu_utiliz_pB"/>
</dbReference>
<protein>
    <submittedName>
        <fullName evidence="2">p-aminobenzoyl-glutamate hydrolase subunit B</fullName>
        <ecNumber evidence="2">3.5.1.-</ecNumber>
    </submittedName>
</protein>
<evidence type="ECO:0000313" key="2">
    <source>
        <dbReference type="EMBL" id="VYS79289.1"/>
    </source>
</evidence>